<evidence type="ECO:0000313" key="3">
    <source>
        <dbReference type="Proteomes" id="UP000004995"/>
    </source>
</evidence>
<protein>
    <submittedName>
        <fullName evidence="2">Uncharacterized protein</fullName>
    </submittedName>
</protein>
<keyword evidence="1" id="KW-0812">Transmembrane</keyword>
<name>K4A4E3_SETIT</name>
<dbReference type="AlphaFoldDB" id="K4A4E3"/>
<evidence type="ECO:0000256" key="1">
    <source>
        <dbReference type="SAM" id="Phobius"/>
    </source>
</evidence>
<dbReference type="HOGENOM" id="CLU_3000044_0_0_1"/>
<feature type="transmembrane region" description="Helical" evidence="1">
    <location>
        <begin position="29"/>
        <end position="56"/>
    </location>
</feature>
<keyword evidence="1" id="KW-0472">Membrane</keyword>
<dbReference type="Gramene" id="KQL26263">
    <property type="protein sequence ID" value="KQL26263"/>
    <property type="gene ID" value="SETIT_033747mg"/>
</dbReference>
<proteinExistence type="predicted"/>
<dbReference type="EnsemblPlants" id="KQL26263">
    <property type="protein sequence ID" value="KQL26263"/>
    <property type="gene ID" value="SETIT_033747mg"/>
</dbReference>
<keyword evidence="3" id="KW-1185">Reference proteome</keyword>
<keyword evidence="1" id="KW-1133">Transmembrane helix</keyword>
<dbReference type="InParanoid" id="K4A4E3"/>
<accession>K4A4E3</accession>
<sequence length="57" mass="6318">MQTEGIFCWTGITHQSCCMKNTASIRYTAMLVLAPPLLVAARIASSLFMACLFYVLE</sequence>
<reference evidence="3" key="1">
    <citation type="journal article" date="2012" name="Nat. Biotechnol.">
        <title>Reference genome sequence of the model plant Setaria.</title>
        <authorList>
            <person name="Bennetzen J.L."/>
            <person name="Schmutz J."/>
            <person name="Wang H."/>
            <person name="Percifield R."/>
            <person name="Hawkins J."/>
            <person name="Pontaroli A.C."/>
            <person name="Estep M."/>
            <person name="Feng L."/>
            <person name="Vaughn J.N."/>
            <person name="Grimwood J."/>
            <person name="Jenkins J."/>
            <person name="Barry K."/>
            <person name="Lindquist E."/>
            <person name="Hellsten U."/>
            <person name="Deshpande S."/>
            <person name="Wang X."/>
            <person name="Wu X."/>
            <person name="Mitros T."/>
            <person name="Triplett J."/>
            <person name="Yang X."/>
            <person name="Ye C.Y."/>
            <person name="Mauro-Herrera M."/>
            <person name="Wang L."/>
            <person name="Li P."/>
            <person name="Sharma M."/>
            <person name="Sharma R."/>
            <person name="Ronald P.C."/>
            <person name="Panaud O."/>
            <person name="Kellogg E.A."/>
            <person name="Brutnell T.P."/>
            <person name="Doust A.N."/>
            <person name="Tuskan G.A."/>
            <person name="Rokhsar D."/>
            <person name="Devos K.M."/>
        </authorList>
    </citation>
    <scope>NUCLEOTIDE SEQUENCE [LARGE SCALE GENOMIC DNA]</scope>
    <source>
        <strain evidence="3">cv. Yugu1</strain>
    </source>
</reference>
<reference evidence="2" key="2">
    <citation type="submission" date="2018-08" db="UniProtKB">
        <authorList>
            <consortium name="EnsemblPlants"/>
        </authorList>
    </citation>
    <scope>IDENTIFICATION</scope>
    <source>
        <strain evidence="2">Yugu1</strain>
    </source>
</reference>
<evidence type="ECO:0000313" key="2">
    <source>
        <dbReference type="EnsemblPlants" id="KQL26263"/>
    </source>
</evidence>
<dbReference type="EMBL" id="AGNK02001290">
    <property type="status" value="NOT_ANNOTATED_CDS"/>
    <property type="molecule type" value="Genomic_DNA"/>
</dbReference>
<organism evidence="2 3">
    <name type="scientific">Setaria italica</name>
    <name type="common">Foxtail millet</name>
    <name type="synonym">Panicum italicum</name>
    <dbReference type="NCBI Taxonomy" id="4555"/>
    <lineage>
        <taxon>Eukaryota</taxon>
        <taxon>Viridiplantae</taxon>
        <taxon>Streptophyta</taxon>
        <taxon>Embryophyta</taxon>
        <taxon>Tracheophyta</taxon>
        <taxon>Spermatophyta</taxon>
        <taxon>Magnoliopsida</taxon>
        <taxon>Liliopsida</taxon>
        <taxon>Poales</taxon>
        <taxon>Poaceae</taxon>
        <taxon>PACMAD clade</taxon>
        <taxon>Panicoideae</taxon>
        <taxon>Panicodae</taxon>
        <taxon>Paniceae</taxon>
        <taxon>Cenchrinae</taxon>
        <taxon>Setaria</taxon>
    </lineage>
</organism>
<dbReference type="Proteomes" id="UP000004995">
    <property type="component" value="Unassembled WGS sequence"/>
</dbReference>